<dbReference type="GeneID" id="81589960"/>
<dbReference type="PANTHER" id="PTHR43775:SF50">
    <property type="entry name" value="HIGHLY REDUCING POLYKETIDE SYNTHASE SRDA"/>
    <property type="match status" value="1"/>
</dbReference>
<proteinExistence type="predicted"/>
<dbReference type="SMART" id="SM00822">
    <property type="entry name" value="PKS_KR"/>
    <property type="match status" value="1"/>
</dbReference>
<dbReference type="Gene3D" id="3.40.50.720">
    <property type="entry name" value="NAD(P)-binding Rossmann-like Domain"/>
    <property type="match status" value="2"/>
</dbReference>
<name>A0AAD6GYM6_9EURO</name>
<dbReference type="InterPro" id="IPR057326">
    <property type="entry name" value="KR_dom"/>
</dbReference>
<evidence type="ECO:0000259" key="1">
    <source>
        <dbReference type="SMART" id="SM00822"/>
    </source>
</evidence>
<dbReference type="AlphaFoldDB" id="A0AAD6GYM6"/>
<dbReference type="InterPro" id="IPR050091">
    <property type="entry name" value="PKS_NRPS_Biosynth_Enz"/>
</dbReference>
<evidence type="ECO:0000313" key="2">
    <source>
        <dbReference type="EMBL" id="KAJ5598580.1"/>
    </source>
</evidence>
<evidence type="ECO:0000313" key="3">
    <source>
        <dbReference type="Proteomes" id="UP001213799"/>
    </source>
</evidence>
<dbReference type="GO" id="GO:0006633">
    <property type="term" value="P:fatty acid biosynthetic process"/>
    <property type="evidence" value="ECO:0007669"/>
    <property type="project" value="TreeGrafter"/>
</dbReference>
<gene>
    <name evidence="2" type="ORF">N7537_008664</name>
</gene>
<dbReference type="InterPro" id="IPR013968">
    <property type="entry name" value="PKS_KR"/>
</dbReference>
<dbReference type="EMBL" id="JAQJAE010000004">
    <property type="protein sequence ID" value="KAJ5598580.1"/>
    <property type="molecule type" value="Genomic_DNA"/>
</dbReference>
<reference evidence="2" key="2">
    <citation type="submission" date="2023-01" db="EMBL/GenBank/DDBJ databases">
        <authorList>
            <person name="Petersen C."/>
        </authorList>
    </citation>
    <scope>NUCLEOTIDE SEQUENCE</scope>
    <source>
        <strain evidence="2">IBT 12815</strain>
    </source>
</reference>
<comment type="caution">
    <text evidence="2">The sequence shown here is derived from an EMBL/GenBank/DDBJ whole genome shotgun (WGS) entry which is preliminary data.</text>
</comment>
<dbReference type="Gene3D" id="3.90.180.10">
    <property type="entry name" value="Medium-chain alcohol dehydrogenases, catalytic domain"/>
    <property type="match status" value="1"/>
</dbReference>
<protein>
    <recommendedName>
        <fullName evidence="1">Ketoreductase domain-containing protein</fullName>
    </recommendedName>
</protein>
<accession>A0AAD6GYM6</accession>
<reference evidence="2" key="1">
    <citation type="journal article" date="2023" name="IMA Fungus">
        <title>Comparative genomic study of the Penicillium genus elucidates a diverse pangenome and 15 lateral gene transfer events.</title>
        <authorList>
            <person name="Petersen C."/>
            <person name="Sorensen T."/>
            <person name="Nielsen M.R."/>
            <person name="Sondergaard T.E."/>
            <person name="Sorensen J.L."/>
            <person name="Fitzpatrick D.A."/>
            <person name="Frisvad J.C."/>
            <person name="Nielsen K.L."/>
        </authorList>
    </citation>
    <scope>NUCLEOTIDE SEQUENCE</scope>
    <source>
        <strain evidence="2">IBT 12815</strain>
    </source>
</reference>
<organism evidence="2 3">
    <name type="scientific">Penicillium hordei</name>
    <dbReference type="NCBI Taxonomy" id="40994"/>
    <lineage>
        <taxon>Eukaryota</taxon>
        <taxon>Fungi</taxon>
        <taxon>Dikarya</taxon>
        <taxon>Ascomycota</taxon>
        <taxon>Pezizomycotina</taxon>
        <taxon>Eurotiomycetes</taxon>
        <taxon>Eurotiomycetidae</taxon>
        <taxon>Eurotiales</taxon>
        <taxon>Aspergillaceae</taxon>
        <taxon>Penicillium</taxon>
    </lineage>
</organism>
<dbReference type="GO" id="GO:0004312">
    <property type="term" value="F:fatty acid synthase activity"/>
    <property type="evidence" value="ECO:0007669"/>
    <property type="project" value="TreeGrafter"/>
</dbReference>
<dbReference type="GO" id="GO:0044550">
    <property type="term" value="P:secondary metabolite biosynthetic process"/>
    <property type="evidence" value="ECO:0007669"/>
    <property type="project" value="TreeGrafter"/>
</dbReference>
<dbReference type="Proteomes" id="UP001213799">
    <property type="component" value="Unassembled WGS sequence"/>
</dbReference>
<sequence>MVETPEQAGFLVEMVLPASHVALVTSPASLRRAAKATRRGKFDVILSTAHGDFLESSLRVLAPLGHLIDIGRAGVQNTGGSDPQLLSKNVSYCPVDPSIIPDSDSLLVTSLMHKVHEYYLNGLIGPIPRITTTDVPEISHVLGNISNMVGKQILTFAEKSQFRTVPSAPTVQFNPEACYVITGALGGSGQCLVRWMADRGARHLALLSRRDITTVPTAQKFVESLSRRDIHIDSVVCDINMEQLSGVIQQLASARPIKGIVHAAVCYLDLSFDKLSSLRWNSGLSAKVQGTKNLHNVTLSMPLDFFVMTTSALSVYAFAMQGAYTAANNFQDAFARYRQRLRLPASTASFSLVHEATNVGTDAITVDLFERNKTLTLNESQF</sequence>
<dbReference type="SUPFAM" id="SSF51735">
    <property type="entry name" value="NAD(P)-binding Rossmann-fold domains"/>
    <property type="match status" value="2"/>
</dbReference>
<feature type="domain" description="Ketoreductase" evidence="1">
    <location>
        <begin position="177"/>
        <end position="356"/>
    </location>
</feature>
<dbReference type="RefSeq" id="XP_056751794.1">
    <property type="nucleotide sequence ID" value="XM_056899718.1"/>
</dbReference>
<dbReference type="Pfam" id="PF08659">
    <property type="entry name" value="KR"/>
    <property type="match status" value="1"/>
</dbReference>
<dbReference type="InterPro" id="IPR036291">
    <property type="entry name" value="NAD(P)-bd_dom_sf"/>
</dbReference>
<keyword evidence="3" id="KW-1185">Reference proteome</keyword>
<dbReference type="PANTHER" id="PTHR43775">
    <property type="entry name" value="FATTY ACID SYNTHASE"/>
    <property type="match status" value="1"/>
</dbReference>